<feature type="domain" description="Glucose-methanol-choline oxidoreductase C-terminal" evidence="4">
    <location>
        <begin position="618"/>
        <end position="746"/>
    </location>
</feature>
<dbReference type="InterPro" id="IPR036188">
    <property type="entry name" value="FAD/NAD-bd_sf"/>
</dbReference>
<dbReference type="AlphaFoldDB" id="A0A8H4N8V2"/>
<evidence type="ECO:0000313" key="6">
    <source>
        <dbReference type="Proteomes" id="UP000572817"/>
    </source>
</evidence>
<dbReference type="SUPFAM" id="SSF51905">
    <property type="entry name" value="FAD/NAD(P)-binding domain"/>
    <property type="match status" value="1"/>
</dbReference>
<dbReference type="Gene3D" id="3.30.410.40">
    <property type="match status" value="1"/>
</dbReference>
<organism evidence="5 6">
    <name type="scientific">Botryosphaeria dothidea</name>
    <dbReference type="NCBI Taxonomy" id="55169"/>
    <lineage>
        <taxon>Eukaryota</taxon>
        <taxon>Fungi</taxon>
        <taxon>Dikarya</taxon>
        <taxon>Ascomycota</taxon>
        <taxon>Pezizomycotina</taxon>
        <taxon>Dothideomycetes</taxon>
        <taxon>Dothideomycetes incertae sedis</taxon>
        <taxon>Botryosphaeriales</taxon>
        <taxon>Botryosphaeriaceae</taxon>
        <taxon>Botryosphaeria</taxon>
    </lineage>
</organism>
<protein>
    <submittedName>
        <fullName evidence="5">Glucose-methanol-choline oxidoreductase</fullName>
    </submittedName>
</protein>
<dbReference type="InterPro" id="IPR020904">
    <property type="entry name" value="Sc_DH/Rdtase_CS"/>
</dbReference>
<dbReference type="Proteomes" id="UP000572817">
    <property type="component" value="Unassembled WGS sequence"/>
</dbReference>
<keyword evidence="3" id="KW-0560">Oxidoreductase</keyword>
<dbReference type="Gene3D" id="3.40.50.720">
    <property type="entry name" value="NAD(P)-binding Rossmann-like Domain"/>
    <property type="match status" value="1"/>
</dbReference>
<keyword evidence="6" id="KW-1185">Reference proteome</keyword>
<dbReference type="PRINTS" id="PR00081">
    <property type="entry name" value="GDHRDH"/>
</dbReference>
<dbReference type="SUPFAM" id="SSF54373">
    <property type="entry name" value="FAD-linked reductases, C-terminal domain"/>
    <property type="match status" value="1"/>
</dbReference>
<proteinExistence type="inferred from homology"/>
<dbReference type="PANTHER" id="PTHR24321">
    <property type="entry name" value="DEHYDROGENASES, SHORT CHAIN"/>
    <property type="match status" value="1"/>
</dbReference>
<dbReference type="FunFam" id="3.40.50.720:FF:000084">
    <property type="entry name" value="Short-chain dehydrogenase reductase"/>
    <property type="match status" value="1"/>
</dbReference>
<dbReference type="Gene3D" id="3.50.50.60">
    <property type="entry name" value="FAD/NAD(P)-binding domain"/>
    <property type="match status" value="1"/>
</dbReference>
<sequence length="758" mass="81348">MASFEGKVVAITGAASGMGLATAKLLASRGAIISLADINEDAMRAAAASLHNSSKHLCTAVDVRDATSVQAWIDGTVQKLGRLDGAVNMAGVIAKAVPVTEVTDHDWDFSFAVNAKGVFNCLRAQLKAMTAGGSIVSAASVFGQFGAPGNAAYCATKAAVIGLSRTAAKENQHIRVNCVSPGSVNTPMSQGEDPEDVKRGLQVTAQKRRAEPIEIANVIAFLLSDEASFVTGAVYNVDGGWNTGLLVGSGPGGGPLASNLARNGYLVLLLEAGDQQPDNQNSYMVYNNTPAINDPLTRWDFFVSRDEPEIEQNYLFTTWRQTDGEFYVGLDPPEGAERLGTYYPRAGTVGGCAMHNAATVSVPADVDWQDIADITGDDSWTAASMRQYLSDASTLAQLASDALGGQETGLALFDLLSRDVNSADPARDNTTGVFTGHTHSRNGVRSSPLNYIRATLNDARAFPLHLQENTLVTTYLRGQSLYAADPRHDRTVTGTPGRGHARKEAILAGGVFNTPQLLQLSGIGVSALLARHSLALVHELPGVGARVHDNYEGVLYGAFERVVAGFWDVFYQTSRALRTRDIHFYCGSMNFVGFFPGMPGWSENEFECGFMQLHPRNANGTITLRSGDPRDVPEIHLGFFGRGDDEDLDSMVERTVFNGLEGNAFHEQRPCAEGVECTDEWQRRFLRAQVYSHRASGLYAIGADDDPLAVLDSKFRVRGVRNLRVVDGSGFPVQLGEVPALATFMISEKALDSILADA</sequence>
<comment type="similarity">
    <text evidence="1">Belongs to the short-chain dehydrogenases/reductases (SDR) family.</text>
</comment>
<dbReference type="PRINTS" id="PR00080">
    <property type="entry name" value="SDRFAMILY"/>
</dbReference>
<dbReference type="GO" id="GO:0016614">
    <property type="term" value="F:oxidoreductase activity, acting on CH-OH group of donors"/>
    <property type="evidence" value="ECO:0007669"/>
    <property type="project" value="InterPro"/>
</dbReference>
<dbReference type="InterPro" id="IPR036291">
    <property type="entry name" value="NAD(P)-bd_dom_sf"/>
</dbReference>
<accession>A0A8H4N8V2</accession>
<reference evidence="5" key="1">
    <citation type="submission" date="2020-04" db="EMBL/GenBank/DDBJ databases">
        <title>Genome Assembly and Annotation of Botryosphaeria dothidea sdau 11-99, a Latent Pathogen of Apple Fruit Ring Rot in China.</title>
        <authorList>
            <person name="Yu C."/>
            <person name="Diao Y."/>
            <person name="Lu Q."/>
            <person name="Zhao J."/>
            <person name="Cui S."/>
            <person name="Peng C."/>
            <person name="He B."/>
            <person name="Liu H."/>
        </authorList>
    </citation>
    <scope>NUCLEOTIDE SEQUENCE [LARGE SCALE GENOMIC DNA]</scope>
    <source>
        <strain evidence="5">Sdau11-99</strain>
    </source>
</reference>
<dbReference type="InterPro" id="IPR002347">
    <property type="entry name" value="SDR_fam"/>
</dbReference>
<evidence type="ECO:0000256" key="2">
    <source>
        <dbReference type="ARBA" id="ARBA00022857"/>
    </source>
</evidence>
<dbReference type="Pfam" id="PF13561">
    <property type="entry name" value="adh_short_C2"/>
    <property type="match status" value="1"/>
</dbReference>
<dbReference type="InterPro" id="IPR007867">
    <property type="entry name" value="GMC_OxRtase_C"/>
</dbReference>
<dbReference type="EMBL" id="WWBZ02000009">
    <property type="protein sequence ID" value="KAF4311563.1"/>
    <property type="molecule type" value="Genomic_DNA"/>
</dbReference>
<name>A0A8H4N8V2_9PEZI</name>
<evidence type="ECO:0000256" key="1">
    <source>
        <dbReference type="ARBA" id="ARBA00006484"/>
    </source>
</evidence>
<keyword evidence="2" id="KW-0521">NADP</keyword>
<dbReference type="OrthoDB" id="269227at2759"/>
<dbReference type="SUPFAM" id="SSF51735">
    <property type="entry name" value="NAD(P)-binding Rossmann-fold domains"/>
    <property type="match status" value="1"/>
</dbReference>
<dbReference type="CDD" id="cd05233">
    <property type="entry name" value="SDR_c"/>
    <property type="match status" value="1"/>
</dbReference>
<dbReference type="PROSITE" id="PS00061">
    <property type="entry name" value="ADH_SHORT"/>
    <property type="match status" value="1"/>
</dbReference>
<gene>
    <name evidence="5" type="ORF">GTA08_BOTSDO13020</name>
</gene>
<comment type="caution">
    <text evidence="5">The sequence shown here is derived from an EMBL/GenBank/DDBJ whole genome shotgun (WGS) entry which is preliminary data.</text>
</comment>
<evidence type="ECO:0000259" key="4">
    <source>
        <dbReference type="Pfam" id="PF05199"/>
    </source>
</evidence>
<evidence type="ECO:0000256" key="3">
    <source>
        <dbReference type="ARBA" id="ARBA00023002"/>
    </source>
</evidence>
<evidence type="ECO:0000313" key="5">
    <source>
        <dbReference type="EMBL" id="KAF4311563.1"/>
    </source>
</evidence>
<dbReference type="PANTHER" id="PTHR24321:SF8">
    <property type="entry name" value="ESTRADIOL 17-BETA-DEHYDROGENASE 8-RELATED"/>
    <property type="match status" value="1"/>
</dbReference>
<dbReference type="Pfam" id="PF05199">
    <property type="entry name" value="GMC_oxred_C"/>
    <property type="match status" value="1"/>
</dbReference>